<evidence type="ECO:0000313" key="3">
    <source>
        <dbReference type="Proteomes" id="UP001596379"/>
    </source>
</evidence>
<dbReference type="InterPro" id="IPR052349">
    <property type="entry name" value="Metallo-hydrolase_Enzymes"/>
</dbReference>
<keyword evidence="3" id="KW-1185">Reference proteome</keyword>
<dbReference type="PANTHER" id="PTHR32027">
    <property type="entry name" value="CYTOSINE DEAMINASE"/>
    <property type="match status" value="1"/>
</dbReference>
<comment type="caution">
    <text evidence="2">The sequence shown here is derived from an EMBL/GenBank/DDBJ whole genome shotgun (WGS) entry which is preliminary data.</text>
</comment>
<dbReference type="SUPFAM" id="SSF51338">
    <property type="entry name" value="Composite domain of metallo-dependent hydrolases"/>
    <property type="match status" value="1"/>
</dbReference>
<dbReference type="Gene3D" id="3.20.20.140">
    <property type="entry name" value="Metal-dependent hydrolases"/>
    <property type="match status" value="1"/>
</dbReference>
<gene>
    <name evidence="2" type="ORF">ACFQO0_11710</name>
</gene>
<dbReference type="InterPro" id="IPR013108">
    <property type="entry name" value="Amidohydro_3"/>
</dbReference>
<feature type="domain" description="Amidohydrolase 3" evidence="1">
    <location>
        <begin position="42"/>
        <end position="405"/>
    </location>
</feature>
<dbReference type="RefSeq" id="WP_382234819.1">
    <property type="nucleotide sequence ID" value="NZ_JBHTCC010000002.1"/>
</dbReference>
<dbReference type="Pfam" id="PF07969">
    <property type="entry name" value="Amidohydro_3"/>
    <property type="match status" value="1"/>
</dbReference>
<dbReference type="InterPro" id="IPR032466">
    <property type="entry name" value="Metal_Hydrolase"/>
</dbReference>
<name>A0ABW2J7T3_9BURK</name>
<dbReference type="PANTHER" id="PTHR32027:SF9">
    <property type="entry name" value="BLL3847 PROTEIN"/>
    <property type="match status" value="1"/>
</dbReference>
<dbReference type="SUPFAM" id="SSF51556">
    <property type="entry name" value="Metallo-dependent hydrolases"/>
    <property type="match status" value="1"/>
</dbReference>
<proteinExistence type="predicted"/>
<dbReference type="CDD" id="cd01293">
    <property type="entry name" value="Bact_CD"/>
    <property type="match status" value="1"/>
</dbReference>
<evidence type="ECO:0000313" key="2">
    <source>
        <dbReference type="EMBL" id="MFC7299101.1"/>
    </source>
</evidence>
<organism evidence="2 3">
    <name type="scientific">Herminiimonas aquatilis</name>
    <dbReference type="NCBI Taxonomy" id="345342"/>
    <lineage>
        <taxon>Bacteria</taxon>
        <taxon>Pseudomonadati</taxon>
        <taxon>Pseudomonadota</taxon>
        <taxon>Betaproteobacteria</taxon>
        <taxon>Burkholderiales</taxon>
        <taxon>Oxalobacteraceae</taxon>
        <taxon>Herminiimonas</taxon>
    </lineage>
</organism>
<dbReference type="EMBL" id="JBHTCC010000002">
    <property type="protein sequence ID" value="MFC7299101.1"/>
    <property type="molecule type" value="Genomic_DNA"/>
</dbReference>
<evidence type="ECO:0000259" key="1">
    <source>
        <dbReference type="Pfam" id="PF07969"/>
    </source>
</evidence>
<dbReference type="Proteomes" id="UP001596379">
    <property type="component" value="Unassembled WGS sequence"/>
</dbReference>
<reference evidence="3" key="1">
    <citation type="journal article" date="2019" name="Int. J. Syst. Evol. Microbiol.">
        <title>The Global Catalogue of Microorganisms (GCM) 10K type strain sequencing project: providing services to taxonomists for standard genome sequencing and annotation.</title>
        <authorList>
            <consortium name="The Broad Institute Genomics Platform"/>
            <consortium name="The Broad Institute Genome Sequencing Center for Infectious Disease"/>
            <person name="Wu L."/>
            <person name="Ma J."/>
        </authorList>
    </citation>
    <scope>NUCLEOTIDE SEQUENCE [LARGE SCALE GENOMIC DNA]</scope>
    <source>
        <strain evidence="3">CCUG 36956</strain>
    </source>
</reference>
<sequence>MEMDLLIHNVRVWDDKPLMDIGIKNGKIVAIEEGIDASATDAIDAEGRAVIPGMVEPHLHLEKAFLHRRMPPVFGTLEEAIRVTGILKGKQERKDVLERSRQVLDMAVMNGTVAVRAHPDVDLIQGLIGVETLLELQDEYKDLLDIQIVAFPQEGIIKSPGTTDLMEQAMGMGADVIGGCPYNELTWDDTKRHIDTVFEMAQKYDAPIDMHADFSDDAKDQRFASTAYIAQKAIETGYNGRVSLGHVTSLGSLEPEELKPIIDLLQQADISIVTLPATDLYLGGRNDTKNRRRGLTPVRSLYEAGVNVAYSSNNIRNAFTPFGKADMLVIGNMLAHAISFGTPVHQAAVLDMGTINAARSIGIGDNYGIAVGKQADLVILDTYQVADALLDIPARSWVIKRGKITVVTEHKCKIHRNGCCGQHDHADHVHAMETTAAAAK</sequence>
<protein>
    <submittedName>
        <fullName evidence="2">Amidohydrolase family protein</fullName>
    </submittedName>
</protein>
<accession>A0ABW2J7T3</accession>
<dbReference type="InterPro" id="IPR011059">
    <property type="entry name" value="Metal-dep_hydrolase_composite"/>
</dbReference>
<dbReference type="Gene3D" id="2.30.40.10">
    <property type="entry name" value="Urease, subunit C, domain 1"/>
    <property type="match status" value="1"/>
</dbReference>